<reference evidence="1 2" key="1">
    <citation type="submission" date="2019-11" db="EMBL/GenBank/DDBJ databases">
        <title>Genome sequence of Moorella glycerini DSM11254.</title>
        <authorList>
            <person name="Poehlein A."/>
            <person name="Boeer T."/>
            <person name="Daniel R."/>
        </authorList>
    </citation>
    <scope>NUCLEOTIDE SEQUENCE [LARGE SCALE GENOMIC DNA]</scope>
    <source>
        <strain evidence="1 2">DSM 11254</strain>
    </source>
</reference>
<proteinExistence type="predicted"/>
<dbReference type="Proteomes" id="UP000425916">
    <property type="component" value="Chromosome"/>
</dbReference>
<accession>A0A6I5ZNQ3</accession>
<keyword evidence="2" id="KW-1185">Reference proteome</keyword>
<name>A0A6I5ZNQ3_9FIRM</name>
<sequence>MGSRWRWLRALIILAAAAFVFWQRTASGQVNVYEARALAVMGQNSKEGREILKELAEGRKPGVYHLQAEGDIAPAAGTEKIIGVTVSKDRGLLGIFSTPGSQPVMLACINTLPLQEVKVVQLEAGRNAILIRELLDERFGAYFLSSFYALYTWQGEGLQEIWRKVAGNEERWHKKWLDQGEGWQGVSEQVTTDFTREEGRLAIKTISSQTLWSAPAATGPRTKIQSRTVTHTYRWEPAWGAMVMAVGRVNKATSLKERQGNKYADRLNLAVGEEVAVLEDEDLLSWLKPGEPSYWRVKTKSGRVGYVLKGHLDLLAGKA</sequence>
<protein>
    <submittedName>
        <fullName evidence="1">Uncharacterized protein</fullName>
    </submittedName>
</protein>
<evidence type="ECO:0000313" key="2">
    <source>
        <dbReference type="Proteomes" id="UP000425916"/>
    </source>
</evidence>
<organism evidence="1 2">
    <name type="scientific">Neomoorella glycerini</name>
    <dbReference type="NCBI Taxonomy" id="55779"/>
    <lineage>
        <taxon>Bacteria</taxon>
        <taxon>Bacillati</taxon>
        <taxon>Bacillota</taxon>
        <taxon>Clostridia</taxon>
        <taxon>Neomoorellales</taxon>
        <taxon>Neomoorellaceae</taxon>
        <taxon>Neomoorella</taxon>
    </lineage>
</organism>
<gene>
    <name evidence="1" type="ORF">MGLY_08860</name>
</gene>
<dbReference type="EMBL" id="CP046244">
    <property type="protein sequence ID" value="QGP91550.1"/>
    <property type="molecule type" value="Genomic_DNA"/>
</dbReference>
<dbReference type="RefSeq" id="WP_156272103.1">
    <property type="nucleotide sequence ID" value="NZ_CP046244.1"/>
</dbReference>
<dbReference type="AlphaFoldDB" id="A0A6I5ZNQ3"/>
<evidence type="ECO:0000313" key="1">
    <source>
        <dbReference type="EMBL" id="QGP91550.1"/>
    </source>
</evidence>
<dbReference type="OrthoDB" id="1720838at2"/>